<evidence type="ECO:0000256" key="1">
    <source>
        <dbReference type="SAM" id="Phobius"/>
    </source>
</evidence>
<feature type="transmembrane region" description="Helical" evidence="1">
    <location>
        <begin position="294"/>
        <end position="316"/>
    </location>
</feature>
<comment type="caution">
    <text evidence="2">The sequence shown here is derived from an EMBL/GenBank/DDBJ whole genome shotgun (WGS) entry which is preliminary data.</text>
</comment>
<keyword evidence="1" id="KW-1133">Transmembrane helix</keyword>
<sequence length="356" mass="38705">MHEKKLQRLLITFVTAAIGGYIFYILHIPLPWVLGALTFTFLVQGFFKQEAYILIPLKNTGFIILGIYFGLYFTMETFQTVLPYFIPYLLLTFILIFACIFLSIGVTKLPWVKVDKMTSIFGCIPGGLSEMTIASEAFQARTPLVVIFQTIRLVTVLFMVPSVMALLFGKGSGDASGQSTGEVILGAPVSYLWFVLPAIAGLYLNRKIPAGIIIGAIGVTALINIMFVELPAIPPVVMNAAQVAVGVSLGKNILFRDLKAGGKLSFVYFGTSIIIIAFSLLLGVILTNFTSLDYITAILSIAPGGLFEMVLTAYSLGGDPALVSSLQLVRILVIVIGVPPLLGFIFRKRQTQARES</sequence>
<feature type="transmembrane region" description="Helical" evidence="1">
    <location>
        <begin position="54"/>
        <end position="73"/>
    </location>
</feature>
<feature type="transmembrane region" description="Helical" evidence="1">
    <location>
        <begin position="211"/>
        <end position="228"/>
    </location>
</feature>
<dbReference type="Proteomes" id="UP001597451">
    <property type="component" value="Unassembled WGS sequence"/>
</dbReference>
<reference evidence="3" key="1">
    <citation type="journal article" date="2019" name="Int. J. Syst. Evol. Microbiol.">
        <title>The Global Catalogue of Microorganisms (GCM) 10K type strain sequencing project: providing services to taxonomists for standard genome sequencing and annotation.</title>
        <authorList>
            <consortium name="The Broad Institute Genomics Platform"/>
            <consortium name="The Broad Institute Genome Sequencing Center for Infectious Disease"/>
            <person name="Wu L."/>
            <person name="Ma J."/>
        </authorList>
    </citation>
    <scope>NUCLEOTIDE SEQUENCE [LARGE SCALE GENOMIC DNA]</scope>
    <source>
        <strain evidence="3">TISTR 1858</strain>
    </source>
</reference>
<dbReference type="PIRSF" id="PIRSF038991">
    <property type="entry name" value="Protein_AbrB"/>
    <property type="match status" value="1"/>
</dbReference>
<keyword evidence="1" id="KW-0812">Transmembrane</keyword>
<protein>
    <submittedName>
        <fullName evidence="2">AbrB family transcriptional regulator</fullName>
    </submittedName>
</protein>
<dbReference type="PANTHER" id="PTHR38457">
    <property type="entry name" value="REGULATOR ABRB-RELATED"/>
    <property type="match status" value="1"/>
</dbReference>
<feature type="transmembrane region" description="Helical" evidence="1">
    <location>
        <begin position="144"/>
        <end position="168"/>
    </location>
</feature>
<dbReference type="RefSeq" id="WP_379562711.1">
    <property type="nucleotide sequence ID" value="NZ_JBHUMX010000041.1"/>
</dbReference>
<evidence type="ECO:0000313" key="2">
    <source>
        <dbReference type="EMBL" id="MFD2629923.1"/>
    </source>
</evidence>
<keyword evidence="1" id="KW-0472">Membrane</keyword>
<feature type="transmembrane region" description="Helical" evidence="1">
    <location>
        <begin position="266"/>
        <end position="287"/>
    </location>
</feature>
<keyword evidence="3" id="KW-1185">Reference proteome</keyword>
<feature type="transmembrane region" description="Helical" evidence="1">
    <location>
        <begin position="183"/>
        <end position="204"/>
    </location>
</feature>
<evidence type="ECO:0000313" key="3">
    <source>
        <dbReference type="Proteomes" id="UP001597451"/>
    </source>
</evidence>
<dbReference type="NCBIfam" id="TIGR03082">
    <property type="entry name" value="Gneg_AbrB_dup"/>
    <property type="match status" value="2"/>
</dbReference>
<dbReference type="EMBL" id="JBHUMX010000041">
    <property type="protein sequence ID" value="MFD2629923.1"/>
    <property type="molecule type" value="Genomic_DNA"/>
</dbReference>
<dbReference type="InterPro" id="IPR017516">
    <property type="entry name" value="AbrB_dup"/>
</dbReference>
<feature type="transmembrane region" description="Helical" evidence="1">
    <location>
        <begin position="328"/>
        <end position="346"/>
    </location>
</feature>
<organism evidence="2 3">
    <name type="scientific">Oceanobacillus kapialis</name>
    <dbReference type="NCBI Taxonomy" id="481353"/>
    <lineage>
        <taxon>Bacteria</taxon>
        <taxon>Bacillati</taxon>
        <taxon>Bacillota</taxon>
        <taxon>Bacilli</taxon>
        <taxon>Bacillales</taxon>
        <taxon>Bacillaceae</taxon>
        <taxon>Oceanobacillus</taxon>
    </lineage>
</organism>
<dbReference type="PANTHER" id="PTHR38457:SF1">
    <property type="entry name" value="REGULATOR ABRB-RELATED"/>
    <property type="match status" value="1"/>
</dbReference>
<gene>
    <name evidence="2" type="ORF">ACFSUN_14130</name>
</gene>
<accession>A0ABW5Q2X0</accession>
<dbReference type="InterPro" id="IPR007820">
    <property type="entry name" value="AbrB_fam"/>
</dbReference>
<name>A0ABW5Q2X0_9BACI</name>
<dbReference type="Pfam" id="PF05145">
    <property type="entry name" value="AbrB"/>
    <property type="match status" value="1"/>
</dbReference>
<proteinExistence type="predicted"/>
<feature type="transmembrane region" description="Helical" evidence="1">
    <location>
        <begin position="85"/>
        <end position="107"/>
    </location>
</feature>
<feature type="transmembrane region" description="Helical" evidence="1">
    <location>
        <begin position="7"/>
        <end position="24"/>
    </location>
</feature>